<feature type="active site" description="Proton acceptor" evidence="4">
    <location>
        <position position="135"/>
    </location>
</feature>
<organism evidence="7 8">
    <name type="scientific">Magnetococcus marinus (strain ATCC BAA-1437 / JCM 17883 / MC-1)</name>
    <dbReference type="NCBI Taxonomy" id="156889"/>
    <lineage>
        <taxon>Bacteria</taxon>
        <taxon>Pseudomonadati</taxon>
        <taxon>Pseudomonadota</taxon>
        <taxon>Magnetococcia</taxon>
        <taxon>Magnetococcales</taxon>
        <taxon>Magnetococcaceae</taxon>
        <taxon>Magnetococcus</taxon>
    </lineage>
</organism>
<sequence>MPELYVVGAGGHAKVVADAAALVGRWRTITLLDRCSAPYQVGPWPVLPEERVSQREGGHHGDFIVGVGDNALRLRLHQRFVALGLRAVTVVHPAATVSPWARLGAGSFVAARAVVQVDALVGEAVVVNTAAVVEHDCQLADGVQIAPGAVLGGGVEVGARSLVGMHAVVKMVVRIGADVTVGMGAVVLHGVGDGARVVGVPARLLG</sequence>
<evidence type="ECO:0000256" key="5">
    <source>
        <dbReference type="PIRSR" id="PIRSR620019-2"/>
    </source>
</evidence>
<accession>A0LA17</accession>
<reference evidence="8" key="1">
    <citation type="journal article" date="2009" name="Appl. Environ. Microbiol.">
        <title>Complete genome sequence of the chemolithoautotrophic marine magnetotactic coccus strain MC-1.</title>
        <authorList>
            <person name="Schubbe S."/>
            <person name="Williams T.J."/>
            <person name="Xie G."/>
            <person name="Kiss H.E."/>
            <person name="Brettin T.S."/>
            <person name="Martinez D."/>
            <person name="Ross C.A."/>
            <person name="Schuler D."/>
            <person name="Cox B.L."/>
            <person name="Nealson K.H."/>
            <person name="Bazylinski D.A."/>
        </authorList>
    </citation>
    <scope>NUCLEOTIDE SEQUENCE [LARGE SCALE GENOMIC DNA]</scope>
    <source>
        <strain evidence="8">ATCC BAA-1437 / JCM 17883 / MC-1</strain>
    </source>
</reference>
<feature type="site" description="Increases basicity of active site His" evidence="4">
    <location>
        <position position="136"/>
    </location>
</feature>
<comment type="similarity">
    <text evidence="1">Belongs to the transferase hexapeptide repeat family.</text>
</comment>
<dbReference type="PANTHER" id="PTHR43300">
    <property type="entry name" value="ACETYLTRANSFERASE"/>
    <property type="match status" value="1"/>
</dbReference>
<dbReference type="eggNOG" id="COG0663">
    <property type="taxonomic scope" value="Bacteria"/>
</dbReference>
<dbReference type="SUPFAM" id="SSF51161">
    <property type="entry name" value="Trimeric LpxA-like enzymes"/>
    <property type="match status" value="1"/>
</dbReference>
<dbReference type="NCBIfam" id="TIGR03570">
    <property type="entry name" value="NeuD_NnaD"/>
    <property type="match status" value="1"/>
</dbReference>
<dbReference type="InterPro" id="IPR018357">
    <property type="entry name" value="Hexapep_transf_CS"/>
</dbReference>
<dbReference type="STRING" id="156889.Mmc1_2310"/>
<dbReference type="Gene3D" id="3.40.50.20">
    <property type="match status" value="1"/>
</dbReference>
<dbReference type="Gene3D" id="2.160.10.10">
    <property type="entry name" value="Hexapeptide repeat proteins"/>
    <property type="match status" value="1"/>
</dbReference>
<evidence type="ECO:0000259" key="6">
    <source>
        <dbReference type="Pfam" id="PF17836"/>
    </source>
</evidence>
<dbReference type="InterPro" id="IPR041561">
    <property type="entry name" value="PglD_N"/>
</dbReference>
<dbReference type="RefSeq" id="WP_011713931.1">
    <property type="nucleotide sequence ID" value="NC_008576.1"/>
</dbReference>
<dbReference type="GO" id="GO:0016740">
    <property type="term" value="F:transferase activity"/>
    <property type="evidence" value="ECO:0007669"/>
    <property type="project" value="UniProtKB-KW"/>
</dbReference>
<feature type="domain" description="PglD N-terminal" evidence="6">
    <location>
        <begin position="4"/>
        <end position="79"/>
    </location>
</feature>
<keyword evidence="2" id="KW-0808">Transferase</keyword>
<keyword evidence="8" id="KW-1185">Reference proteome</keyword>
<dbReference type="InterPro" id="IPR011004">
    <property type="entry name" value="Trimer_LpxA-like_sf"/>
</dbReference>
<feature type="binding site" evidence="5">
    <location>
        <position position="68"/>
    </location>
    <ligand>
        <name>substrate</name>
    </ligand>
</feature>
<dbReference type="HOGENOM" id="CLU_081811_2_0_5"/>
<keyword evidence="3" id="KW-0677">Repeat</keyword>
<dbReference type="PROSITE" id="PS00101">
    <property type="entry name" value="HEXAPEP_TRANSFERASES"/>
    <property type="match status" value="1"/>
</dbReference>
<evidence type="ECO:0000256" key="1">
    <source>
        <dbReference type="ARBA" id="ARBA00007274"/>
    </source>
</evidence>
<dbReference type="CDD" id="cd03360">
    <property type="entry name" value="LbH_AT_putative"/>
    <property type="match status" value="1"/>
</dbReference>
<dbReference type="KEGG" id="mgm:Mmc1_2310"/>
<protein>
    <submittedName>
        <fullName evidence="7">Pilin glycosylation protein PglB</fullName>
    </submittedName>
</protein>
<proteinExistence type="inferred from homology"/>
<evidence type="ECO:0000313" key="7">
    <source>
        <dbReference type="EMBL" id="ABK44810.1"/>
    </source>
</evidence>
<dbReference type="EMBL" id="CP000471">
    <property type="protein sequence ID" value="ABK44810.1"/>
    <property type="molecule type" value="Genomic_DNA"/>
</dbReference>
<dbReference type="AlphaFoldDB" id="A0LA17"/>
<dbReference type="InterPro" id="IPR050179">
    <property type="entry name" value="Trans_hexapeptide_repeat"/>
</dbReference>
<dbReference type="Proteomes" id="UP000002586">
    <property type="component" value="Chromosome"/>
</dbReference>
<name>A0LA17_MAGMM</name>
<dbReference type="OrthoDB" id="9815592at2"/>
<dbReference type="Pfam" id="PF17836">
    <property type="entry name" value="PglD_N"/>
    <property type="match status" value="1"/>
</dbReference>
<dbReference type="InterPro" id="IPR020019">
    <property type="entry name" value="AcTrfase_PglD-like"/>
</dbReference>
<evidence type="ECO:0000256" key="4">
    <source>
        <dbReference type="PIRSR" id="PIRSR620019-1"/>
    </source>
</evidence>
<evidence type="ECO:0000256" key="2">
    <source>
        <dbReference type="ARBA" id="ARBA00022679"/>
    </source>
</evidence>
<evidence type="ECO:0000313" key="8">
    <source>
        <dbReference type="Proteomes" id="UP000002586"/>
    </source>
</evidence>
<reference evidence="7 8" key="2">
    <citation type="journal article" date="2012" name="Int. J. Syst. Evol. Microbiol.">
        <title>Magnetococcus marinus gen. nov., sp. nov., a marine, magnetotactic bacterium that represents a novel lineage (Magnetococcaceae fam. nov.; Magnetococcales ord. nov.) at the base of the Alphaproteobacteria.</title>
        <authorList>
            <person name="Bazylinski D.A."/>
            <person name="Williams T.J."/>
            <person name="Lefevre C.T."/>
            <person name="Berg R.J."/>
            <person name="Zhang C.L."/>
            <person name="Bowser S.S."/>
            <person name="Dean A.J."/>
            <person name="Beveridge T.J."/>
        </authorList>
    </citation>
    <scope>NUCLEOTIDE SEQUENCE [LARGE SCALE GENOMIC DNA]</scope>
    <source>
        <strain evidence="8">ATCC BAA-1437 / JCM 17883 / MC-1</strain>
    </source>
</reference>
<evidence type="ECO:0000256" key="3">
    <source>
        <dbReference type="ARBA" id="ARBA00022737"/>
    </source>
</evidence>
<dbReference type="PANTHER" id="PTHR43300:SF7">
    <property type="entry name" value="UDP-N-ACETYLBACILLOSAMINE N-ACETYLTRANSFERASE"/>
    <property type="match status" value="1"/>
</dbReference>
<gene>
    <name evidence="7" type="ordered locus">Mmc1_2310</name>
</gene>